<dbReference type="Proteomes" id="UP001148018">
    <property type="component" value="Unassembled WGS sequence"/>
</dbReference>
<name>A0A9Q0DVU1_9TELE</name>
<sequence>MIGGQEIEAGEGEGPKAAPPPIGEEREGGATQAEGGAERRPESPKNKPLVKVSMEIVSDSEAESSDVSLPGAQTGKRRVSESSMGSLGVPSREKGKTWIQFLCGEAVQNLPRRLTKHFPLFNYITVDPEKPCA</sequence>
<protein>
    <submittedName>
        <fullName evidence="2">Uncharacterized protein</fullName>
    </submittedName>
</protein>
<dbReference type="EMBL" id="JANIIK010000111">
    <property type="protein sequence ID" value="KAJ3595462.1"/>
    <property type="molecule type" value="Genomic_DNA"/>
</dbReference>
<evidence type="ECO:0000313" key="3">
    <source>
        <dbReference type="Proteomes" id="UP001148018"/>
    </source>
</evidence>
<keyword evidence="3" id="KW-1185">Reference proteome</keyword>
<organism evidence="2 3">
    <name type="scientific">Muraenolepis orangiensis</name>
    <name type="common">Patagonian moray cod</name>
    <dbReference type="NCBI Taxonomy" id="630683"/>
    <lineage>
        <taxon>Eukaryota</taxon>
        <taxon>Metazoa</taxon>
        <taxon>Chordata</taxon>
        <taxon>Craniata</taxon>
        <taxon>Vertebrata</taxon>
        <taxon>Euteleostomi</taxon>
        <taxon>Actinopterygii</taxon>
        <taxon>Neopterygii</taxon>
        <taxon>Teleostei</taxon>
        <taxon>Neoteleostei</taxon>
        <taxon>Acanthomorphata</taxon>
        <taxon>Zeiogadaria</taxon>
        <taxon>Gadariae</taxon>
        <taxon>Gadiformes</taxon>
        <taxon>Muraenolepidoidei</taxon>
        <taxon>Muraenolepididae</taxon>
        <taxon>Muraenolepis</taxon>
    </lineage>
</organism>
<evidence type="ECO:0000313" key="2">
    <source>
        <dbReference type="EMBL" id="KAJ3595462.1"/>
    </source>
</evidence>
<feature type="compositionally biased region" description="Basic and acidic residues" evidence="1">
    <location>
        <begin position="36"/>
        <end position="45"/>
    </location>
</feature>
<comment type="caution">
    <text evidence="2">The sequence shown here is derived from an EMBL/GenBank/DDBJ whole genome shotgun (WGS) entry which is preliminary data.</text>
</comment>
<proteinExistence type="predicted"/>
<evidence type="ECO:0000256" key="1">
    <source>
        <dbReference type="SAM" id="MobiDB-lite"/>
    </source>
</evidence>
<gene>
    <name evidence="2" type="ORF">NHX12_004765</name>
</gene>
<accession>A0A9Q0DVU1</accession>
<feature type="region of interest" description="Disordered" evidence="1">
    <location>
        <begin position="1"/>
        <end position="91"/>
    </location>
</feature>
<reference evidence="2" key="1">
    <citation type="submission" date="2022-07" db="EMBL/GenBank/DDBJ databases">
        <title>Chromosome-level genome of Muraenolepis orangiensis.</title>
        <authorList>
            <person name="Kim J."/>
        </authorList>
    </citation>
    <scope>NUCLEOTIDE SEQUENCE</scope>
    <source>
        <strain evidence="2">KU_S4_2022</strain>
        <tissue evidence="2">Muscle</tissue>
    </source>
</reference>
<dbReference type="AlphaFoldDB" id="A0A9Q0DVU1"/>